<sequence length="373" mass="42718">MNITQVILRKLPSSQSTFLRINLTCSKTIFCQKSTNNPPSSSSSSSSESSSDSDEIAQKKKASKEQMAEKLNNLLQQMVSDDYTKRLDLAKPSNKRIKSRKPEEKVESEEKQVLNAVKDVAQSIEGDSKKIESELLTKLLNPLDSERSATTLSDIIKGMKIEREVKQPEVNRAEQVRRVLQNISTQTQVPQKDHRVAPREKFRPRPVEDVVFEKIDLFGSESLGIFNDNSKLEDGPQLKTWSELAKKDLKLAVTHPPANYFQEMILWTEQGKIWKFPINNEIGLDEEAKVYFADHVFLEEHLEPWCPPKGPIRHFMELVCTGLSKNPYITVETKKEHIYWYRDYFGDKETLLRDVGAIPQDFSMGTSNVVDKE</sequence>
<organism evidence="10 11">
    <name type="scientific">Sitophilus oryzae</name>
    <name type="common">Rice weevil</name>
    <name type="synonym">Curculio oryzae</name>
    <dbReference type="NCBI Taxonomy" id="7048"/>
    <lineage>
        <taxon>Eukaryota</taxon>
        <taxon>Metazoa</taxon>
        <taxon>Ecdysozoa</taxon>
        <taxon>Arthropoda</taxon>
        <taxon>Hexapoda</taxon>
        <taxon>Insecta</taxon>
        <taxon>Pterygota</taxon>
        <taxon>Neoptera</taxon>
        <taxon>Endopterygota</taxon>
        <taxon>Coleoptera</taxon>
        <taxon>Polyphaga</taxon>
        <taxon>Cucujiformia</taxon>
        <taxon>Curculionidae</taxon>
        <taxon>Dryophthorinae</taxon>
        <taxon>Sitophilus</taxon>
    </lineage>
</organism>
<evidence type="ECO:0000256" key="4">
    <source>
        <dbReference type="ARBA" id="ARBA00022980"/>
    </source>
</evidence>
<reference evidence="11" key="1">
    <citation type="submission" date="2025-08" db="UniProtKB">
        <authorList>
            <consortium name="RefSeq"/>
        </authorList>
    </citation>
    <scope>IDENTIFICATION</scope>
    <source>
        <tissue evidence="11">Gonads</tissue>
    </source>
</reference>
<protein>
    <recommendedName>
        <fullName evidence="7">Small ribosomal subunit protein mS31</fullName>
    </recommendedName>
    <alternativeName>
        <fullName evidence="8">28S ribosomal protein S31, mitochondrial</fullName>
    </alternativeName>
</protein>
<evidence type="ECO:0000256" key="5">
    <source>
        <dbReference type="ARBA" id="ARBA00023128"/>
    </source>
</evidence>
<dbReference type="PANTHER" id="PTHR13231">
    <property type="entry name" value="MITOCHONDRIAL RIBOSOMAL PROTEIN S31"/>
    <property type="match status" value="1"/>
</dbReference>
<keyword evidence="4 11" id="KW-0689">Ribosomal protein</keyword>
<accession>A0A6J2YS26</accession>
<name>A0A6J2YS26_SITOR</name>
<evidence type="ECO:0000313" key="10">
    <source>
        <dbReference type="Proteomes" id="UP000504635"/>
    </source>
</evidence>
<dbReference type="OrthoDB" id="5989925at2759"/>
<evidence type="ECO:0000256" key="7">
    <source>
        <dbReference type="ARBA" id="ARBA00035133"/>
    </source>
</evidence>
<evidence type="ECO:0000256" key="2">
    <source>
        <dbReference type="ARBA" id="ARBA00011057"/>
    </source>
</evidence>
<evidence type="ECO:0000256" key="3">
    <source>
        <dbReference type="ARBA" id="ARBA00022946"/>
    </source>
</evidence>
<dbReference type="GO" id="GO:0003735">
    <property type="term" value="F:structural constituent of ribosome"/>
    <property type="evidence" value="ECO:0007669"/>
    <property type="project" value="InterPro"/>
</dbReference>
<evidence type="ECO:0000256" key="8">
    <source>
        <dbReference type="ARBA" id="ARBA00035363"/>
    </source>
</evidence>
<gene>
    <name evidence="11" type="primary">LOC115890071</name>
</gene>
<comment type="similarity">
    <text evidence="2">Belongs to the mitochondrion-specific ribosomal protein mS31 family.</text>
</comment>
<evidence type="ECO:0000313" key="11">
    <source>
        <dbReference type="RefSeq" id="XP_030766056.1"/>
    </source>
</evidence>
<dbReference type="KEGG" id="soy:115890071"/>
<dbReference type="FunCoup" id="A0A6J2YS26">
    <property type="interactions" value="589"/>
</dbReference>
<dbReference type="PANTHER" id="PTHR13231:SF3">
    <property type="entry name" value="SMALL RIBOSOMAL SUBUNIT PROTEIN MS31"/>
    <property type="match status" value="1"/>
</dbReference>
<dbReference type="InParanoid" id="A0A6J2YS26"/>
<dbReference type="GO" id="GO:0005763">
    <property type="term" value="C:mitochondrial small ribosomal subunit"/>
    <property type="evidence" value="ECO:0007669"/>
    <property type="project" value="InterPro"/>
</dbReference>
<feature type="region of interest" description="Disordered" evidence="9">
    <location>
        <begin position="33"/>
        <end position="66"/>
    </location>
</feature>
<dbReference type="CTD" id="10240"/>
<dbReference type="Pfam" id="PF15433">
    <property type="entry name" value="MRP-S31"/>
    <property type="match status" value="1"/>
</dbReference>
<dbReference type="Proteomes" id="UP000504635">
    <property type="component" value="Unplaced"/>
</dbReference>
<evidence type="ECO:0000256" key="6">
    <source>
        <dbReference type="ARBA" id="ARBA00023274"/>
    </source>
</evidence>
<keyword evidence="6" id="KW-0687">Ribonucleoprotein</keyword>
<dbReference type="RefSeq" id="XP_030766056.1">
    <property type="nucleotide sequence ID" value="XM_030910196.1"/>
</dbReference>
<dbReference type="AlphaFoldDB" id="A0A6J2YS26"/>
<feature type="region of interest" description="Disordered" evidence="9">
    <location>
        <begin position="85"/>
        <end position="110"/>
    </location>
</feature>
<feature type="compositionally biased region" description="Low complexity" evidence="9">
    <location>
        <begin position="40"/>
        <end position="50"/>
    </location>
</feature>
<dbReference type="InterPro" id="IPR026299">
    <property type="entry name" value="MRP-S31"/>
</dbReference>
<keyword evidence="10" id="KW-1185">Reference proteome</keyword>
<keyword evidence="3" id="KW-0809">Transit peptide</keyword>
<evidence type="ECO:0000256" key="9">
    <source>
        <dbReference type="SAM" id="MobiDB-lite"/>
    </source>
</evidence>
<feature type="compositionally biased region" description="Basic and acidic residues" evidence="9">
    <location>
        <begin position="100"/>
        <end position="110"/>
    </location>
</feature>
<keyword evidence="5" id="KW-0496">Mitochondrion</keyword>
<proteinExistence type="inferred from homology"/>
<comment type="subcellular location">
    <subcellularLocation>
        <location evidence="1">Mitochondrion</location>
    </subcellularLocation>
</comment>
<dbReference type="GeneID" id="115890071"/>
<evidence type="ECO:0000256" key="1">
    <source>
        <dbReference type="ARBA" id="ARBA00004173"/>
    </source>
</evidence>